<dbReference type="Proteomes" id="UP000008237">
    <property type="component" value="Unassembled WGS sequence"/>
</dbReference>
<organism evidence="9">
    <name type="scientific">Harpegnathos saltator</name>
    <name type="common">Jerdon's jumping ant</name>
    <dbReference type="NCBI Taxonomy" id="610380"/>
    <lineage>
        <taxon>Eukaryota</taxon>
        <taxon>Metazoa</taxon>
        <taxon>Ecdysozoa</taxon>
        <taxon>Arthropoda</taxon>
        <taxon>Hexapoda</taxon>
        <taxon>Insecta</taxon>
        <taxon>Pterygota</taxon>
        <taxon>Neoptera</taxon>
        <taxon>Endopterygota</taxon>
        <taxon>Hymenoptera</taxon>
        <taxon>Apocrita</taxon>
        <taxon>Aculeata</taxon>
        <taxon>Formicoidea</taxon>
        <taxon>Formicidae</taxon>
        <taxon>Ponerinae</taxon>
        <taxon>Ponerini</taxon>
        <taxon>Harpegnathos</taxon>
    </lineage>
</organism>
<evidence type="ECO:0000256" key="1">
    <source>
        <dbReference type="ARBA" id="ARBA00004555"/>
    </source>
</evidence>
<dbReference type="InterPro" id="IPR056913">
    <property type="entry name" value="TRAPPC10/Trs130_N"/>
</dbReference>
<gene>
    <name evidence="8" type="ORF">EAI_16805</name>
</gene>
<feature type="domain" description="Trafficking protein particle complex subunit 11" evidence="4">
    <location>
        <begin position="423"/>
        <end position="555"/>
    </location>
</feature>
<dbReference type="AlphaFoldDB" id="E2B8E7"/>
<evidence type="ECO:0000313" key="9">
    <source>
        <dbReference type="Proteomes" id="UP000008237"/>
    </source>
</evidence>
<dbReference type="EMBL" id="GL446312">
    <property type="protein sequence ID" value="EFN88046.1"/>
    <property type="molecule type" value="Genomic_DNA"/>
</dbReference>
<evidence type="ECO:0000256" key="3">
    <source>
        <dbReference type="ARBA" id="ARBA00023034"/>
    </source>
</evidence>
<keyword evidence="9" id="KW-1185">Reference proteome</keyword>
<evidence type="ECO:0000313" key="8">
    <source>
        <dbReference type="EMBL" id="EFN88046.1"/>
    </source>
</evidence>
<dbReference type="PhylomeDB" id="E2B8E7"/>
<dbReference type="Pfam" id="PF23036">
    <property type="entry name" value="TRAPPC10_1st"/>
    <property type="match status" value="1"/>
</dbReference>
<dbReference type="GO" id="GO:0006891">
    <property type="term" value="P:intra-Golgi vesicle-mediated transport"/>
    <property type="evidence" value="ECO:0007669"/>
    <property type="project" value="TreeGrafter"/>
</dbReference>
<feature type="domain" description="TRAPPC10/Trs130 N-terminal" evidence="6">
    <location>
        <begin position="22"/>
        <end position="337"/>
    </location>
</feature>
<dbReference type="FunCoup" id="E2B8E7">
    <property type="interactions" value="1073"/>
</dbReference>
<evidence type="ECO:0000259" key="7">
    <source>
        <dbReference type="Pfam" id="PF23604"/>
    </source>
</evidence>
<dbReference type="InterPro" id="IPR021773">
    <property type="entry name" value="TPC11"/>
</dbReference>
<dbReference type="GO" id="GO:0005829">
    <property type="term" value="C:cytosol"/>
    <property type="evidence" value="ECO:0007669"/>
    <property type="project" value="GOC"/>
</dbReference>
<comment type="subcellular location">
    <subcellularLocation>
        <location evidence="1">Golgi apparatus</location>
    </subcellularLocation>
</comment>
<sequence length="1189" mass="133376">MNSNGGTSVAGEECKASAPMDSKPIVTCAGDENLFSTLEKSLLQAIPADTVEWRRSFSRPIKQVKLGATFVPFSRDILPTEKDWHLIKQPIFHIYWSECSDVDTYKASVRDDIDAWLKILNSYHIQDWMIVLVETYDIKKANKLLPRTTVLDKIRSDFAAKNGDRCFAVINPIKSESRSAESWRGLITRIRHLMLTAYDRTLSRFEDIIREQRERRNNPSWNFCHYFLLQEELAFALQMLGLYDEALVQYDELDALFTQFVLNSNVGGKLFVDTPGWLSLFQIPLNNWGGVNLNNGTNHHLRFLLAECRASLLDLRSYLFSRQCAMLLLLNQSWEVAQRCLSFVHNTLSELKILEVQKPEGSIECWSFLCALEVLQACQLSSYNIDNNQQLDLCSLHTASLWALARDKLGSLGRLCGLMPGSEPTSEQLHTVVYLIAGIGDSEPQVKGKLTPTDKLKEALSSKEAFKKQYLEHAELAMGTYKHVGRIRSARLIGKELARFYSELSENQKAIAFLSDALKTYMDEGWNHLAAQTQLELAECYKRMDDVEKYTKVCAAVASTNVLHITVRNTYFEEMLGYMKMISAPQPLLTELGCAFTILSMEVKVMDKVVQDCVVSVEISVQSSFPREVRCTSAAISVEEIQKPSIPNKKKGLKASIEPSVQLLSKCTLEDMKPLDPSLLHLQVYCYLDYKEDRSLGSASVISKNMKPFVRRSDSAKHRKPSVNAKGDFSKALSCDEFIMKPGANTFVLVRRINQPGLYKVSQLSMIIEGKLEFLSSVLNPRLCYEVAKTQPTISINCGRDLLAGLSQDIELVISSGSTKITEEMKLKLRTSRGLTVQSQSVEKGMVKELEIPLLNCEPFQTLNMQLKVLAELPPKKDSSSMEHKLNIQCPWGSEESISLHFGPPLMSSMKLHTAKQRKFVQIVVIGLTNQLLQLTEPELTTITSIDINFKSLNPVAGQKLVIGNGMNVSFMWELDIGKDEKSTIPIKTDFRVKYIPISDTEKLNDTYVDDDPLHIHNLKKIEKTCSIYRCNFDITDYVTLFTVSSKVEAGGGGGEFCRAGSMCHLCLTVMRVLPSLSSNPPPQLMYEVLADQTMWAVCGRTAGIVSLEILEKQSVTLDVMPLTSGYLPLPVVRLSRYIPAAESKNDVVRNKNDVGSGPRLEPFSPGQVYNASKAQQVHVLPAAPSESN</sequence>
<keyword evidence="3" id="KW-0333">Golgi apparatus</keyword>
<dbReference type="SUPFAM" id="SSF48452">
    <property type="entry name" value="TPR-like"/>
    <property type="match status" value="1"/>
</dbReference>
<dbReference type="GO" id="GO:0034498">
    <property type="term" value="P:early endosome to Golgi transport"/>
    <property type="evidence" value="ECO:0007669"/>
    <property type="project" value="TreeGrafter"/>
</dbReference>
<accession>E2B8E7</accession>
<dbReference type="OMA" id="TKVHENP"/>
<dbReference type="InterPro" id="IPR045126">
    <property type="entry name" value="TRAPPC10/Trs130"/>
</dbReference>
<dbReference type="PANTHER" id="PTHR13251:SF3">
    <property type="entry name" value="TRAFFICKING PROTEIN PARTICLE COMPLEX SUBUNIT 10"/>
    <property type="match status" value="1"/>
</dbReference>
<protein>
    <submittedName>
        <fullName evidence="8">Trafficking protein particle complex subunit 10</fullName>
    </submittedName>
</protein>
<evidence type="ECO:0000259" key="6">
    <source>
        <dbReference type="Pfam" id="PF23036"/>
    </source>
</evidence>
<proteinExistence type="predicted"/>
<dbReference type="Pfam" id="PF23604">
    <property type="entry name" value="Ig_TRAPPC10"/>
    <property type="match status" value="1"/>
</dbReference>
<feature type="domain" description="TRAPPC10/Trs130 C-terminal" evidence="5">
    <location>
        <begin position="1053"/>
        <end position="1181"/>
    </location>
</feature>
<evidence type="ECO:0000259" key="5">
    <source>
        <dbReference type="Pfam" id="PF12584"/>
    </source>
</evidence>
<dbReference type="InterPro" id="IPR011990">
    <property type="entry name" value="TPR-like_helical_dom_sf"/>
</dbReference>
<dbReference type="InterPro" id="IPR022233">
    <property type="entry name" value="TRAPPC10/Trs130_C"/>
</dbReference>
<feature type="domain" description="TRAPPC10 Ig-like" evidence="7">
    <location>
        <begin position="790"/>
        <end position="904"/>
    </location>
</feature>
<dbReference type="Gene3D" id="1.25.40.10">
    <property type="entry name" value="Tetratricopeptide repeat domain"/>
    <property type="match status" value="1"/>
</dbReference>
<keyword evidence="2" id="KW-0813">Transport</keyword>
<dbReference type="STRING" id="610380.E2B8E7"/>
<dbReference type="OrthoDB" id="10256906at2759"/>
<dbReference type="Pfam" id="PF12584">
    <property type="entry name" value="TRAPPC10"/>
    <property type="match status" value="1"/>
</dbReference>
<name>E2B8E7_HARSA</name>
<dbReference type="InParanoid" id="E2B8E7"/>
<dbReference type="Pfam" id="PF11817">
    <property type="entry name" value="Foie-gras_1"/>
    <property type="match status" value="1"/>
</dbReference>
<dbReference type="PANTHER" id="PTHR13251">
    <property type="entry name" value="EPILEPSY HOLOPROSENCEPHALY CANDIDATE 1/TMEM1"/>
    <property type="match status" value="1"/>
</dbReference>
<reference evidence="8 9" key="1">
    <citation type="journal article" date="2010" name="Science">
        <title>Genomic comparison of the ants Camponotus floridanus and Harpegnathos saltator.</title>
        <authorList>
            <person name="Bonasio R."/>
            <person name="Zhang G."/>
            <person name="Ye C."/>
            <person name="Mutti N.S."/>
            <person name="Fang X."/>
            <person name="Qin N."/>
            <person name="Donahue G."/>
            <person name="Yang P."/>
            <person name="Li Q."/>
            <person name="Li C."/>
            <person name="Zhang P."/>
            <person name="Huang Z."/>
            <person name="Berger S.L."/>
            <person name="Reinberg D."/>
            <person name="Wang J."/>
            <person name="Liebig J."/>
        </authorList>
    </citation>
    <scope>NUCLEOTIDE SEQUENCE [LARGE SCALE GENOMIC DNA]</scope>
    <source>
        <strain evidence="8 9">R22 G/1</strain>
    </source>
</reference>
<dbReference type="InterPro" id="IPR056917">
    <property type="entry name" value="Ig_TRAPPC10"/>
</dbReference>
<evidence type="ECO:0000256" key="2">
    <source>
        <dbReference type="ARBA" id="ARBA00022448"/>
    </source>
</evidence>
<dbReference type="GO" id="GO:1990071">
    <property type="term" value="C:TRAPPII protein complex"/>
    <property type="evidence" value="ECO:0007669"/>
    <property type="project" value="InterPro"/>
</dbReference>
<evidence type="ECO:0000259" key="4">
    <source>
        <dbReference type="Pfam" id="PF11817"/>
    </source>
</evidence>